<dbReference type="PANTHER" id="PTHR43837">
    <property type="entry name" value="RIBOSOMAL PROTEIN S12 METHYLTHIOTRANSFERASE RIMO"/>
    <property type="match status" value="1"/>
</dbReference>
<dbReference type="NCBIfam" id="TIGR00089">
    <property type="entry name" value="MiaB/RimO family radical SAM methylthiotransferase"/>
    <property type="match status" value="1"/>
</dbReference>
<dbReference type="InterPro" id="IPR023404">
    <property type="entry name" value="rSAM_horseshoe"/>
</dbReference>
<dbReference type="AlphaFoldDB" id="A0A0B3WQ69"/>
<dbReference type="InterPro" id="IPR020612">
    <property type="entry name" value="Methylthiotransferase_CS"/>
</dbReference>
<gene>
    <name evidence="10" type="primary">rimO</name>
    <name evidence="14" type="ORF">QX51_12765</name>
</gene>
<dbReference type="InterPro" id="IPR005840">
    <property type="entry name" value="Ribosomal_uS12_MeSTrfase_RimO"/>
</dbReference>
<dbReference type="GO" id="GO:0103039">
    <property type="term" value="F:protein methylthiotransferase activity"/>
    <property type="evidence" value="ECO:0007669"/>
    <property type="project" value="UniProtKB-EC"/>
</dbReference>
<keyword evidence="3 10" id="KW-0963">Cytoplasm</keyword>
<keyword evidence="14" id="KW-0687">Ribonucleoprotein</keyword>
<evidence type="ECO:0000256" key="5">
    <source>
        <dbReference type="ARBA" id="ARBA00022691"/>
    </source>
</evidence>
<dbReference type="STRING" id="1577792.QX51_12765"/>
<sequence length="445" mass="50582">MLKIALESLGCSKNLVDAEIMMGILNKKGYKLTGDFEDADVILVNTCGFIESAKQESIDTIIEFANLKETGNLKLLIVTGCLAQRYSDELKEEIPEIDAIVGTGSYQNIDEILEGLQKEKQIVSLNDIEVVYNENLPRYVSTPEYMAYLKISEGCDKHCTYCIIPKLRGKQKSRKLEDIVAEAKSLVQNGVKELVVIAQDSTMYGSDIYGEARLPQLLEELAKIEGAKWIRIMYSYPESITKELVDVIKRNDNICSYFDMPIQHASNKILKLMNRQTTKEELLSKINMIRSAIPDATLRTTLITGFPGEDEKDFEELVEFVKKVKFDKLGVFPYSREEGTAADKLPNHLEQEVKEERRDVIMMIQQSISEEINQSKIGKTYEVLIEEQIEDNVYIGRTQYDAEEIDSIVYVKSHTTLDPGEFVDVKINTALEYDLMGDIQDELTK</sequence>
<dbReference type="InterPro" id="IPR058240">
    <property type="entry name" value="rSAM_sf"/>
</dbReference>
<dbReference type="InterPro" id="IPR005839">
    <property type="entry name" value="Methylthiotransferase"/>
</dbReference>
<dbReference type="SFLD" id="SFLDF00274">
    <property type="entry name" value="ribosomal_protein_S12_methylth"/>
    <property type="match status" value="1"/>
</dbReference>
<keyword evidence="4 10" id="KW-0808">Transferase</keyword>
<dbReference type="InterPro" id="IPR012340">
    <property type="entry name" value="NA-bd_OB-fold"/>
</dbReference>
<evidence type="ECO:0000256" key="1">
    <source>
        <dbReference type="ARBA" id="ARBA00003234"/>
    </source>
</evidence>
<feature type="domain" description="Radical SAM core" evidence="13">
    <location>
        <begin position="141"/>
        <end position="371"/>
    </location>
</feature>
<proteinExistence type="inferred from homology"/>
<feature type="binding site" evidence="10">
    <location>
        <position position="81"/>
    </location>
    <ligand>
        <name>[4Fe-4S] cluster</name>
        <dbReference type="ChEBI" id="CHEBI:49883"/>
        <label>1</label>
    </ligand>
</feature>
<comment type="subcellular location">
    <subcellularLocation>
        <location evidence="10">Cytoplasm</location>
    </subcellularLocation>
</comment>
<keyword evidence="7 10" id="KW-0408">Iron</keyword>
<evidence type="ECO:0000259" key="13">
    <source>
        <dbReference type="PROSITE" id="PS51918"/>
    </source>
</evidence>
<evidence type="ECO:0000256" key="6">
    <source>
        <dbReference type="ARBA" id="ARBA00022723"/>
    </source>
</evidence>
<dbReference type="CDD" id="cd01335">
    <property type="entry name" value="Radical_SAM"/>
    <property type="match status" value="1"/>
</dbReference>
<evidence type="ECO:0000256" key="2">
    <source>
        <dbReference type="ARBA" id="ARBA00022485"/>
    </source>
</evidence>
<dbReference type="FunFam" id="3.80.30.20:FF:000001">
    <property type="entry name" value="tRNA-2-methylthio-N(6)-dimethylallyladenosine synthase 2"/>
    <property type="match status" value="1"/>
</dbReference>
<protein>
    <recommendedName>
        <fullName evidence="10">Ribosomal protein uS12 methylthiotransferase RimO</fullName>
        <shortName evidence="10">uS12 MTTase</shortName>
        <shortName evidence="10">uS12 methylthiotransferase</shortName>
        <ecNumber evidence="10">2.8.4.4</ecNumber>
    </recommendedName>
    <alternativeName>
        <fullName evidence="10">Ribosomal protein uS12 (aspartate-C(3))-methylthiotransferase</fullName>
    </alternativeName>
    <alternativeName>
        <fullName evidence="10">Ribosome maturation factor RimO</fullName>
    </alternativeName>
</protein>
<comment type="cofactor">
    <cofactor evidence="10">
        <name>[4Fe-4S] cluster</name>
        <dbReference type="ChEBI" id="CHEBI:49883"/>
    </cofactor>
    <text evidence="10">Binds 2 [4Fe-4S] clusters. One cluster is coordinated with 3 cysteines and an exchangeable S-adenosyl-L-methionine.</text>
</comment>
<keyword evidence="6 10" id="KW-0479">Metal-binding</keyword>
<dbReference type="HAMAP" id="MF_01865">
    <property type="entry name" value="MTTase_RimO"/>
    <property type="match status" value="1"/>
</dbReference>
<feature type="binding site" evidence="10">
    <location>
        <position position="11"/>
    </location>
    <ligand>
        <name>[4Fe-4S] cluster</name>
        <dbReference type="ChEBI" id="CHEBI:49883"/>
        <label>1</label>
    </ligand>
</feature>
<dbReference type="SUPFAM" id="SSF102114">
    <property type="entry name" value="Radical SAM enzymes"/>
    <property type="match status" value="1"/>
</dbReference>
<dbReference type="Gene3D" id="2.40.50.140">
    <property type="entry name" value="Nucleic acid-binding proteins"/>
    <property type="match status" value="1"/>
</dbReference>
<feature type="domain" description="TRAM" evidence="11">
    <location>
        <begin position="374"/>
        <end position="441"/>
    </location>
</feature>
<dbReference type="Gene3D" id="3.40.50.12160">
    <property type="entry name" value="Methylthiotransferase, N-terminal domain"/>
    <property type="match status" value="1"/>
</dbReference>
<dbReference type="Proteomes" id="UP000031189">
    <property type="component" value="Unassembled WGS sequence"/>
</dbReference>
<evidence type="ECO:0000259" key="11">
    <source>
        <dbReference type="PROSITE" id="PS50926"/>
    </source>
</evidence>
<dbReference type="InterPro" id="IPR038135">
    <property type="entry name" value="Methylthiotransferase_N_sf"/>
</dbReference>
<dbReference type="PANTHER" id="PTHR43837:SF1">
    <property type="entry name" value="RIBOSOMAL PROTEIN US12 METHYLTHIOTRANSFERASE RIMO"/>
    <property type="match status" value="1"/>
</dbReference>
<dbReference type="InterPro" id="IPR002792">
    <property type="entry name" value="TRAM_dom"/>
</dbReference>
<comment type="function">
    <text evidence="1">Catalyzes the methylthiolation of N6-(dimethylallyl)adenosine (i(6)A), leading to the formation of 2-methylthio-N6-(dimethylallyl)adenosine (ms(2)i(6)A) at position 37 in tRNAs that read codons beginning with uridine.</text>
</comment>
<dbReference type="SFLD" id="SFLDG01082">
    <property type="entry name" value="B12-binding_domain_containing"/>
    <property type="match status" value="1"/>
</dbReference>
<dbReference type="GO" id="GO:0005840">
    <property type="term" value="C:ribosome"/>
    <property type="evidence" value="ECO:0007669"/>
    <property type="project" value="UniProtKB-KW"/>
</dbReference>
<evidence type="ECO:0000256" key="9">
    <source>
        <dbReference type="ARBA" id="ARBA00051425"/>
    </source>
</evidence>
<dbReference type="PROSITE" id="PS01278">
    <property type="entry name" value="MTTASE_RADICAL"/>
    <property type="match status" value="1"/>
</dbReference>
<dbReference type="SMART" id="SM00729">
    <property type="entry name" value="Elp3"/>
    <property type="match status" value="1"/>
</dbReference>
<feature type="binding site" evidence="10">
    <location>
        <position position="159"/>
    </location>
    <ligand>
        <name>[4Fe-4S] cluster</name>
        <dbReference type="ChEBI" id="CHEBI:49883"/>
        <label>2</label>
        <note>4Fe-4S-S-AdoMet</note>
    </ligand>
</feature>
<dbReference type="Pfam" id="PF00919">
    <property type="entry name" value="UPF0004"/>
    <property type="match status" value="1"/>
</dbReference>
<dbReference type="Pfam" id="PF04055">
    <property type="entry name" value="Radical_SAM"/>
    <property type="match status" value="1"/>
</dbReference>
<name>A0A0B3WQ69_9FIRM</name>
<keyword evidence="5 10" id="KW-0949">S-adenosyl-L-methionine</keyword>
<comment type="catalytic activity">
    <reaction evidence="10">
        <text>L-aspartate(89)-[ribosomal protein uS12]-hydrogen + (sulfur carrier)-SH + AH2 + 2 S-adenosyl-L-methionine = 3-methylsulfanyl-L-aspartate(89)-[ribosomal protein uS12]-hydrogen + (sulfur carrier)-H + 5'-deoxyadenosine + L-methionine + A + S-adenosyl-L-homocysteine + 2 H(+)</text>
        <dbReference type="Rhea" id="RHEA:37087"/>
        <dbReference type="Rhea" id="RHEA-COMP:10460"/>
        <dbReference type="Rhea" id="RHEA-COMP:10461"/>
        <dbReference type="Rhea" id="RHEA-COMP:14737"/>
        <dbReference type="Rhea" id="RHEA-COMP:14739"/>
        <dbReference type="ChEBI" id="CHEBI:13193"/>
        <dbReference type="ChEBI" id="CHEBI:15378"/>
        <dbReference type="ChEBI" id="CHEBI:17319"/>
        <dbReference type="ChEBI" id="CHEBI:17499"/>
        <dbReference type="ChEBI" id="CHEBI:29917"/>
        <dbReference type="ChEBI" id="CHEBI:29961"/>
        <dbReference type="ChEBI" id="CHEBI:57844"/>
        <dbReference type="ChEBI" id="CHEBI:57856"/>
        <dbReference type="ChEBI" id="CHEBI:59789"/>
        <dbReference type="ChEBI" id="CHEBI:64428"/>
        <dbReference type="ChEBI" id="CHEBI:73599"/>
        <dbReference type="EC" id="2.8.4.4"/>
    </reaction>
</comment>
<evidence type="ECO:0000313" key="15">
    <source>
        <dbReference type="Proteomes" id="UP000031189"/>
    </source>
</evidence>
<feature type="binding site" evidence="10">
    <location>
        <position position="155"/>
    </location>
    <ligand>
        <name>[4Fe-4S] cluster</name>
        <dbReference type="ChEBI" id="CHEBI:49883"/>
        <label>2</label>
        <note>4Fe-4S-S-AdoMet</note>
    </ligand>
</feature>
<dbReference type="InterPro" id="IPR006638">
    <property type="entry name" value="Elp3/MiaA/NifB-like_rSAM"/>
</dbReference>
<keyword evidence="2 10" id="KW-0004">4Fe-4S</keyword>
<dbReference type="GO" id="GO:0035597">
    <property type="term" value="F:tRNA-2-methylthio-N(6)-dimethylallyladenosine(37) synthase activity"/>
    <property type="evidence" value="ECO:0007669"/>
    <property type="project" value="UniProtKB-EC"/>
</dbReference>
<dbReference type="PROSITE" id="PS51918">
    <property type="entry name" value="RADICAL_SAM"/>
    <property type="match status" value="1"/>
</dbReference>
<evidence type="ECO:0000256" key="10">
    <source>
        <dbReference type="HAMAP-Rule" id="MF_01865"/>
    </source>
</evidence>
<keyword evidence="14" id="KW-0689">Ribosomal protein</keyword>
<evidence type="ECO:0000259" key="12">
    <source>
        <dbReference type="PROSITE" id="PS51449"/>
    </source>
</evidence>
<keyword evidence="15" id="KW-1185">Reference proteome</keyword>
<dbReference type="NCBIfam" id="TIGR01125">
    <property type="entry name" value="30S ribosomal protein S12 methylthiotransferase RimO"/>
    <property type="match status" value="1"/>
</dbReference>
<organism evidence="14 15">
    <name type="scientific">Terrisporobacter othiniensis</name>
    <dbReference type="NCBI Taxonomy" id="1577792"/>
    <lineage>
        <taxon>Bacteria</taxon>
        <taxon>Bacillati</taxon>
        <taxon>Bacillota</taxon>
        <taxon>Clostridia</taxon>
        <taxon>Peptostreptococcales</taxon>
        <taxon>Peptostreptococcaceae</taxon>
        <taxon>Terrisporobacter</taxon>
    </lineage>
</organism>
<dbReference type="FunFam" id="3.40.50.12160:FF:000003">
    <property type="entry name" value="CDK5 regulatory subunit-associated protein 1"/>
    <property type="match status" value="1"/>
</dbReference>
<dbReference type="Pfam" id="PF18693">
    <property type="entry name" value="TRAM_2"/>
    <property type="match status" value="1"/>
</dbReference>
<evidence type="ECO:0000313" key="14">
    <source>
        <dbReference type="EMBL" id="KHS56650.1"/>
    </source>
</evidence>
<dbReference type="InterPro" id="IPR007197">
    <property type="entry name" value="rSAM"/>
</dbReference>
<dbReference type="InterPro" id="IPR013848">
    <property type="entry name" value="Methylthiotransferase_N"/>
</dbReference>
<reference evidence="14 15" key="1">
    <citation type="submission" date="2014-12" db="EMBL/GenBank/DDBJ databases">
        <title>Draft genome sequence of Terrisporobacter sp. 08-306576, isolated from the blood culture of a bacteremia patient.</title>
        <authorList>
            <person name="Lund L.C."/>
            <person name="Sydenham T.V."/>
            <person name="Hogh S.V."/>
            <person name="Skov M.N."/>
            <person name="Kemp M."/>
            <person name="Justesen U.S."/>
        </authorList>
    </citation>
    <scope>NUCLEOTIDE SEQUENCE [LARGE SCALE GENOMIC DNA]</scope>
    <source>
        <strain evidence="14 15">08-306576</strain>
    </source>
</reference>
<accession>A0A0B3WQ69</accession>
<keyword evidence="8 10" id="KW-0411">Iron-sulfur</keyword>
<evidence type="ECO:0000256" key="3">
    <source>
        <dbReference type="ARBA" id="ARBA00022490"/>
    </source>
</evidence>
<dbReference type="Gene3D" id="3.80.30.20">
    <property type="entry name" value="tm_1862 like domain"/>
    <property type="match status" value="1"/>
</dbReference>
<dbReference type="SFLD" id="SFLDS00029">
    <property type="entry name" value="Radical_SAM"/>
    <property type="match status" value="1"/>
</dbReference>
<feature type="domain" description="MTTase N-terminal" evidence="12">
    <location>
        <begin position="2"/>
        <end position="118"/>
    </location>
</feature>
<dbReference type="GO" id="GO:0051539">
    <property type="term" value="F:4 iron, 4 sulfur cluster binding"/>
    <property type="evidence" value="ECO:0007669"/>
    <property type="project" value="UniProtKB-UniRule"/>
</dbReference>
<dbReference type="OrthoDB" id="9805215at2"/>
<evidence type="ECO:0000256" key="8">
    <source>
        <dbReference type="ARBA" id="ARBA00023014"/>
    </source>
</evidence>
<dbReference type="GO" id="GO:0005829">
    <property type="term" value="C:cytosol"/>
    <property type="evidence" value="ECO:0007669"/>
    <property type="project" value="TreeGrafter"/>
</dbReference>
<dbReference type="EMBL" id="JWHR01000110">
    <property type="protein sequence ID" value="KHS56650.1"/>
    <property type="molecule type" value="Genomic_DNA"/>
</dbReference>
<evidence type="ECO:0000256" key="4">
    <source>
        <dbReference type="ARBA" id="ARBA00022679"/>
    </source>
</evidence>
<dbReference type="PROSITE" id="PS51449">
    <property type="entry name" value="MTTASE_N"/>
    <property type="match status" value="1"/>
</dbReference>
<dbReference type="GO" id="GO:0035599">
    <property type="term" value="F:aspartic acid methylthiotransferase activity"/>
    <property type="evidence" value="ECO:0007669"/>
    <property type="project" value="TreeGrafter"/>
</dbReference>
<dbReference type="GO" id="GO:0046872">
    <property type="term" value="F:metal ion binding"/>
    <property type="evidence" value="ECO:0007669"/>
    <property type="project" value="UniProtKB-KW"/>
</dbReference>
<comment type="function">
    <text evidence="10">Catalyzes the methylthiolation of an aspartic acid residue of ribosomal protein uS12.</text>
</comment>
<comment type="caution">
    <text evidence="14">The sequence shown here is derived from an EMBL/GenBank/DDBJ whole genome shotgun (WGS) entry which is preliminary data.</text>
</comment>
<comment type="catalytic activity">
    <reaction evidence="9">
        <text>N(6)-dimethylallyladenosine(37) in tRNA + (sulfur carrier)-SH + AH2 + 2 S-adenosyl-L-methionine = 2-methylsulfanyl-N(6)-dimethylallyladenosine(37) in tRNA + (sulfur carrier)-H + 5'-deoxyadenosine + L-methionine + A + S-adenosyl-L-homocysteine + 2 H(+)</text>
        <dbReference type="Rhea" id="RHEA:37067"/>
        <dbReference type="Rhea" id="RHEA-COMP:10375"/>
        <dbReference type="Rhea" id="RHEA-COMP:10376"/>
        <dbReference type="Rhea" id="RHEA-COMP:14737"/>
        <dbReference type="Rhea" id="RHEA-COMP:14739"/>
        <dbReference type="ChEBI" id="CHEBI:13193"/>
        <dbReference type="ChEBI" id="CHEBI:15378"/>
        <dbReference type="ChEBI" id="CHEBI:17319"/>
        <dbReference type="ChEBI" id="CHEBI:17499"/>
        <dbReference type="ChEBI" id="CHEBI:29917"/>
        <dbReference type="ChEBI" id="CHEBI:57844"/>
        <dbReference type="ChEBI" id="CHEBI:57856"/>
        <dbReference type="ChEBI" id="CHEBI:59789"/>
        <dbReference type="ChEBI" id="CHEBI:64428"/>
        <dbReference type="ChEBI" id="CHEBI:74415"/>
        <dbReference type="ChEBI" id="CHEBI:74417"/>
        <dbReference type="EC" id="2.8.4.3"/>
    </reaction>
</comment>
<dbReference type="SFLD" id="SFLDG01061">
    <property type="entry name" value="methylthiotransferase"/>
    <property type="match status" value="1"/>
</dbReference>
<dbReference type="PROSITE" id="PS50926">
    <property type="entry name" value="TRAM"/>
    <property type="match status" value="1"/>
</dbReference>
<evidence type="ECO:0000256" key="7">
    <source>
        <dbReference type="ARBA" id="ARBA00023004"/>
    </source>
</evidence>
<comment type="similarity">
    <text evidence="10">Belongs to the methylthiotransferase family. RimO subfamily.</text>
</comment>
<dbReference type="EC" id="2.8.4.4" evidence="10"/>
<feature type="binding site" evidence="10">
    <location>
        <position position="162"/>
    </location>
    <ligand>
        <name>[4Fe-4S] cluster</name>
        <dbReference type="ChEBI" id="CHEBI:49883"/>
        <label>2</label>
        <note>4Fe-4S-S-AdoMet</note>
    </ligand>
</feature>
<feature type="binding site" evidence="10">
    <location>
        <position position="47"/>
    </location>
    <ligand>
        <name>[4Fe-4S] cluster</name>
        <dbReference type="ChEBI" id="CHEBI:49883"/>
        <label>1</label>
    </ligand>
</feature>
<dbReference type="RefSeq" id="WP_039680301.1">
    <property type="nucleotide sequence ID" value="NZ_JWHR01000110.1"/>
</dbReference>